<gene>
    <name evidence="1" type="ORF">QUF85_10710</name>
</gene>
<dbReference type="EMBL" id="JAUCFI010000003">
    <property type="protein sequence ID" value="MDM5283775.1"/>
    <property type="molecule type" value="Genomic_DNA"/>
</dbReference>
<proteinExistence type="predicted"/>
<name>A0AAJ1QLS6_9BACI</name>
<sequence length="108" mass="12904">MKAQSNELYQVCEYIPNSKELETTTPAVDDERIMGVEITNLKALNGQIGYLRPYPIYYWFHIFYGRTEKKVAQYNHYDSTTNFDMPMDQADYYMLKGFNIFYFSFVKE</sequence>
<comment type="caution">
    <text evidence="1">The sequence shown here is derived from an EMBL/GenBank/DDBJ whole genome shotgun (WGS) entry which is preliminary data.</text>
</comment>
<dbReference type="RefSeq" id="WP_289349559.1">
    <property type="nucleotide sequence ID" value="NZ_JAUCFI010000003.1"/>
</dbReference>
<dbReference type="AlphaFoldDB" id="A0AAJ1QLS6"/>
<dbReference type="Proteomes" id="UP001238973">
    <property type="component" value="Unassembled WGS sequence"/>
</dbReference>
<organism evidence="1 2">
    <name type="scientific">Peribacillus frigoritolerans</name>
    <dbReference type="NCBI Taxonomy" id="450367"/>
    <lineage>
        <taxon>Bacteria</taxon>
        <taxon>Bacillati</taxon>
        <taxon>Bacillota</taxon>
        <taxon>Bacilli</taxon>
        <taxon>Bacillales</taxon>
        <taxon>Bacillaceae</taxon>
        <taxon>Peribacillus</taxon>
    </lineage>
</organism>
<accession>A0AAJ1QLS6</accession>
<reference evidence="1" key="1">
    <citation type="submission" date="2023-06" db="EMBL/GenBank/DDBJ databases">
        <title>Comparative genomics of Bacillaceae isolates and their secondary metabolite potential.</title>
        <authorList>
            <person name="Song L."/>
            <person name="Nielsen L.J."/>
            <person name="Mohite O."/>
            <person name="Xu X."/>
            <person name="Weber T."/>
            <person name="Kovacs A.T."/>
        </authorList>
    </citation>
    <scope>NUCLEOTIDE SEQUENCE</scope>
    <source>
        <strain evidence="1">G1S1</strain>
    </source>
</reference>
<evidence type="ECO:0000313" key="1">
    <source>
        <dbReference type="EMBL" id="MDM5283775.1"/>
    </source>
</evidence>
<evidence type="ECO:0000313" key="2">
    <source>
        <dbReference type="Proteomes" id="UP001238973"/>
    </source>
</evidence>
<protein>
    <submittedName>
        <fullName evidence="1">Uncharacterized protein</fullName>
    </submittedName>
</protein>